<organism evidence="3 4">
    <name type="scientific">Sinomonas terricola</name>
    <dbReference type="NCBI Taxonomy" id="3110330"/>
    <lineage>
        <taxon>Bacteria</taxon>
        <taxon>Bacillati</taxon>
        <taxon>Actinomycetota</taxon>
        <taxon>Actinomycetes</taxon>
        <taxon>Micrococcales</taxon>
        <taxon>Micrococcaceae</taxon>
        <taxon>Sinomonas</taxon>
    </lineage>
</organism>
<dbReference type="InterPro" id="IPR008969">
    <property type="entry name" value="CarboxyPept-like_regulatory"/>
</dbReference>
<evidence type="ECO:0000256" key="2">
    <source>
        <dbReference type="SAM" id="SignalP"/>
    </source>
</evidence>
<feature type="signal peptide" evidence="2">
    <location>
        <begin position="1"/>
        <end position="19"/>
    </location>
</feature>
<dbReference type="Proteomes" id="UP001304769">
    <property type="component" value="Unassembled WGS sequence"/>
</dbReference>
<feature type="compositionally biased region" description="Low complexity" evidence="1">
    <location>
        <begin position="40"/>
        <end position="77"/>
    </location>
</feature>
<keyword evidence="4" id="KW-1185">Reference proteome</keyword>
<feature type="compositionally biased region" description="Gly residues" evidence="1">
    <location>
        <begin position="26"/>
        <end position="39"/>
    </location>
</feature>
<dbReference type="RefSeq" id="WP_323277847.1">
    <property type="nucleotide sequence ID" value="NZ_JAYGGQ010000002.1"/>
</dbReference>
<dbReference type="SUPFAM" id="SSF49464">
    <property type="entry name" value="Carboxypeptidase regulatory domain-like"/>
    <property type="match status" value="1"/>
</dbReference>
<proteinExistence type="predicted"/>
<protein>
    <recommendedName>
        <fullName evidence="5">Carboxypeptidase regulatory-like domain-containing protein</fullName>
    </recommendedName>
</protein>
<evidence type="ECO:0008006" key="5">
    <source>
        <dbReference type="Google" id="ProtNLM"/>
    </source>
</evidence>
<name>A0ABU5T323_9MICC</name>
<dbReference type="PROSITE" id="PS51257">
    <property type="entry name" value="PROKAR_LIPOPROTEIN"/>
    <property type="match status" value="1"/>
</dbReference>
<accession>A0ABU5T323</accession>
<evidence type="ECO:0000313" key="3">
    <source>
        <dbReference type="EMBL" id="MEA5454059.1"/>
    </source>
</evidence>
<evidence type="ECO:0000313" key="4">
    <source>
        <dbReference type="Proteomes" id="UP001304769"/>
    </source>
</evidence>
<reference evidence="3 4" key="1">
    <citation type="submission" date="2023-12" db="EMBL/GenBank/DDBJ databases">
        <title>Sinomonas terricola sp. nov, isolated from litchi orchard soil in Guangdong, PR China.</title>
        <authorList>
            <person name="Jiaxin W."/>
            <person name="Yang Z."/>
            <person name="Honghui Z."/>
        </authorList>
    </citation>
    <scope>NUCLEOTIDE SEQUENCE [LARGE SCALE GENOMIC DNA]</scope>
    <source>
        <strain evidence="3 4">JGH33</strain>
    </source>
</reference>
<gene>
    <name evidence="3" type="ORF">SPF06_04915</name>
</gene>
<keyword evidence="2" id="KW-0732">Signal</keyword>
<feature type="region of interest" description="Disordered" evidence="1">
    <location>
        <begin position="99"/>
        <end position="132"/>
    </location>
</feature>
<comment type="caution">
    <text evidence="3">The sequence shown here is derived from an EMBL/GenBank/DDBJ whole genome shotgun (WGS) entry which is preliminary data.</text>
</comment>
<sequence>MRPGLMLGTAIVAAAMLLAACGDGSPGGAGGSGTSGGGSATATSATVSAGTIRPGSTSPAPRPSSTTAPLPTATSTPPLVPPSGAGAFGYITAGPTCPVERPDQPCPPRSVAAEVDARDASGGTAGSTRSDSFGRYALSLSPGTYLLVVVTSNGWPRCPDTHVTVQPSAPVRADISCDTGIR</sequence>
<dbReference type="EMBL" id="JAYGGQ010000002">
    <property type="protein sequence ID" value="MEA5454059.1"/>
    <property type="molecule type" value="Genomic_DNA"/>
</dbReference>
<feature type="region of interest" description="Disordered" evidence="1">
    <location>
        <begin position="26"/>
        <end position="85"/>
    </location>
</feature>
<feature type="chain" id="PRO_5046080000" description="Carboxypeptidase regulatory-like domain-containing protein" evidence="2">
    <location>
        <begin position="20"/>
        <end position="182"/>
    </location>
</feature>
<evidence type="ECO:0000256" key="1">
    <source>
        <dbReference type="SAM" id="MobiDB-lite"/>
    </source>
</evidence>